<evidence type="ECO:0000313" key="3">
    <source>
        <dbReference type="EMBL" id="RVT97929.1"/>
    </source>
</evidence>
<gene>
    <name evidence="3" type="ORF">EOD42_09070</name>
</gene>
<dbReference type="GO" id="GO:0003677">
    <property type="term" value="F:DNA binding"/>
    <property type="evidence" value="ECO:0007669"/>
    <property type="project" value="InterPro"/>
</dbReference>
<dbReference type="AlphaFoldDB" id="A0A437MJY6"/>
<dbReference type="SUPFAM" id="SSF56349">
    <property type="entry name" value="DNA breaking-rejoining enzymes"/>
    <property type="match status" value="1"/>
</dbReference>
<dbReference type="InterPro" id="IPR011010">
    <property type="entry name" value="DNA_brk_join_enz"/>
</dbReference>
<dbReference type="EMBL" id="SACL01000002">
    <property type="protein sequence ID" value="RVT97929.1"/>
    <property type="molecule type" value="Genomic_DNA"/>
</dbReference>
<accession>A0A437MJY6</accession>
<organism evidence="3 4">
    <name type="scientific">Rhodovarius crocodyli</name>
    <dbReference type="NCBI Taxonomy" id="1979269"/>
    <lineage>
        <taxon>Bacteria</taxon>
        <taxon>Pseudomonadati</taxon>
        <taxon>Pseudomonadota</taxon>
        <taxon>Alphaproteobacteria</taxon>
        <taxon>Acetobacterales</taxon>
        <taxon>Roseomonadaceae</taxon>
        <taxon>Rhodovarius</taxon>
    </lineage>
</organism>
<feature type="domain" description="Tyr recombinase" evidence="2">
    <location>
        <begin position="166"/>
        <end position="339"/>
    </location>
</feature>
<sequence length="351" mass="39343">MSPVPVRLKHISRFKDRHGKTRHYLRVPGCKPVALPGEPGSPEFMDAYLNGVRTASAKKPGEGKVQAGSLDAVAISFYQCDLFKGLRASTQVQYRRVIEDLRRDHGGKPFALLDKQGTKKLLEEKSGRLTAYNRRLRMLKLMVKHAMDDLELLDEDPTEGVTRKKHQATGFRPWDEGHIEQYRARHPSGTTARLALELLLNVGQRRGDTVTIGRQHLREGGSKIGLRQSKTGEWVNVPILPDLQRELALLPATQMTFLEVNGRPRSANGFYNTFRDWCAQAGLEAGLAPHGLRKACGRRLAEAEGSAHMIMAVLGHRTLAEAQKYCDDVNRARLAEQGMEKVRVMTRQGEK</sequence>
<evidence type="ECO:0000259" key="2">
    <source>
        <dbReference type="PROSITE" id="PS51898"/>
    </source>
</evidence>
<dbReference type="InterPro" id="IPR013762">
    <property type="entry name" value="Integrase-like_cat_sf"/>
</dbReference>
<dbReference type="PROSITE" id="PS51898">
    <property type="entry name" value="TYR_RECOMBINASE"/>
    <property type="match status" value="1"/>
</dbReference>
<keyword evidence="1" id="KW-0233">DNA recombination</keyword>
<comment type="caution">
    <text evidence="3">The sequence shown here is derived from an EMBL/GenBank/DDBJ whole genome shotgun (WGS) entry which is preliminary data.</text>
</comment>
<name>A0A437MJY6_9PROT</name>
<dbReference type="Gene3D" id="1.10.443.10">
    <property type="entry name" value="Intergrase catalytic core"/>
    <property type="match status" value="1"/>
</dbReference>
<reference evidence="3 4" key="1">
    <citation type="submission" date="2019-01" db="EMBL/GenBank/DDBJ databases">
        <authorList>
            <person name="Chen W.-M."/>
        </authorList>
    </citation>
    <scope>NUCLEOTIDE SEQUENCE [LARGE SCALE GENOMIC DNA]</scope>
    <source>
        <strain evidence="3 4">CCP-6</strain>
    </source>
</reference>
<dbReference type="GO" id="GO:0006310">
    <property type="term" value="P:DNA recombination"/>
    <property type="evidence" value="ECO:0007669"/>
    <property type="project" value="UniProtKB-KW"/>
</dbReference>
<dbReference type="GO" id="GO:0015074">
    <property type="term" value="P:DNA integration"/>
    <property type="evidence" value="ECO:0007669"/>
    <property type="project" value="InterPro"/>
</dbReference>
<dbReference type="Pfam" id="PF00589">
    <property type="entry name" value="Phage_integrase"/>
    <property type="match status" value="1"/>
</dbReference>
<dbReference type="InterPro" id="IPR002104">
    <property type="entry name" value="Integrase_catalytic"/>
</dbReference>
<evidence type="ECO:0000313" key="4">
    <source>
        <dbReference type="Proteomes" id="UP000282957"/>
    </source>
</evidence>
<protein>
    <recommendedName>
        <fullName evidence="2">Tyr recombinase domain-containing protein</fullName>
    </recommendedName>
</protein>
<dbReference type="Proteomes" id="UP000282957">
    <property type="component" value="Unassembled WGS sequence"/>
</dbReference>
<evidence type="ECO:0000256" key="1">
    <source>
        <dbReference type="ARBA" id="ARBA00023172"/>
    </source>
</evidence>
<keyword evidence="4" id="KW-1185">Reference proteome</keyword>
<proteinExistence type="predicted"/>